<proteinExistence type="predicted"/>
<feature type="compositionally biased region" description="Basic and acidic residues" evidence="1">
    <location>
        <begin position="296"/>
        <end position="305"/>
    </location>
</feature>
<gene>
    <name evidence="2" type="ORF">SCAR479_13072</name>
</gene>
<dbReference type="Proteomes" id="UP001465668">
    <property type="component" value="Unassembled WGS sequence"/>
</dbReference>
<sequence>MQLPELEKSKAPFANLSPPSSSFAPINLNDPLTFVPGTRFHDVDSSLVELEHEATGHGEEIVPKTQERHRHQLKLKRKLSVDDGPGTSKRLAPQPSTPASSPFQTLKITNLGPRGRGFAVTKQVQGSDYIMPTTMGNSLTQSQHLAQKTTMDRMTARSTHSSRGHNTASATSRGLNDHAHTSRIACGIDTLHNPLSAPLQSSPNCDFEVDDVVYPSSDTLADLTEGIATQSCEVDEYGCDEILEEDMMHMADEPVTYHQDHIPPSSLVDHWDRDSRSADEYDPNLQYSSRPASSDLENKPRDMQSEHCSAIQEDLLDDDVDWDAVYIITQALPKNPPNVSFGEALALQSTLVGLPSPDEAAASQVGEDPALSPFTRPPFPEKVRDRSPIPGVSSKTVLRTCFRIGHLISQAVHCYQNHQDAVFELYARVTYSSREALAHKQHFQFTDLFKDQQPYPSGILTGWRVDSPLDRQSQGFVNTRTPKMCWCMCSLRRDRRASIGWIIEIRAIRETTWEQIRFAKVILSGTEDPYDGKLVNMPGL</sequence>
<accession>A0ABR2X9H9</accession>
<name>A0ABR2X9H9_9PEZI</name>
<feature type="region of interest" description="Disordered" evidence="1">
    <location>
        <begin position="257"/>
        <end position="307"/>
    </location>
</feature>
<keyword evidence="3" id="KW-1185">Reference proteome</keyword>
<protein>
    <submittedName>
        <fullName evidence="2">Uncharacterized protein</fullName>
    </submittedName>
</protein>
<reference evidence="2 3" key="1">
    <citation type="submission" date="2024-02" db="EMBL/GenBank/DDBJ databases">
        <title>First draft genome assembly of two strains of Seiridium cardinale.</title>
        <authorList>
            <person name="Emiliani G."/>
            <person name="Scali E."/>
        </authorList>
    </citation>
    <scope>NUCLEOTIDE SEQUENCE [LARGE SCALE GENOMIC DNA]</scope>
    <source>
        <strain evidence="2 3">BM-138-000479</strain>
    </source>
</reference>
<feature type="compositionally biased region" description="Basic residues" evidence="1">
    <location>
        <begin position="67"/>
        <end position="78"/>
    </location>
</feature>
<feature type="region of interest" description="Disordered" evidence="1">
    <location>
        <begin position="1"/>
        <end position="21"/>
    </location>
</feature>
<evidence type="ECO:0000256" key="1">
    <source>
        <dbReference type="SAM" id="MobiDB-lite"/>
    </source>
</evidence>
<feature type="compositionally biased region" description="Basic and acidic residues" evidence="1">
    <location>
        <begin position="269"/>
        <end position="279"/>
    </location>
</feature>
<evidence type="ECO:0000313" key="2">
    <source>
        <dbReference type="EMBL" id="KAK9770261.1"/>
    </source>
</evidence>
<feature type="compositionally biased region" description="Basic and acidic residues" evidence="1">
    <location>
        <begin position="1"/>
        <end position="10"/>
    </location>
</feature>
<organism evidence="2 3">
    <name type="scientific">Seiridium cardinale</name>
    <dbReference type="NCBI Taxonomy" id="138064"/>
    <lineage>
        <taxon>Eukaryota</taxon>
        <taxon>Fungi</taxon>
        <taxon>Dikarya</taxon>
        <taxon>Ascomycota</taxon>
        <taxon>Pezizomycotina</taxon>
        <taxon>Sordariomycetes</taxon>
        <taxon>Xylariomycetidae</taxon>
        <taxon>Amphisphaeriales</taxon>
        <taxon>Sporocadaceae</taxon>
        <taxon>Seiridium</taxon>
    </lineage>
</organism>
<comment type="caution">
    <text evidence="2">The sequence shown here is derived from an EMBL/GenBank/DDBJ whole genome shotgun (WGS) entry which is preliminary data.</text>
</comment>
<feature type="region of interest" description="Disordered" evidence="1">
    <location>
        <begin position="158"/>
        <end position="177"/>
    </location>
</feature>
<evidence type="ECO:0000313" key="3">
    <source>
        <dbReference type="Proteomes" id="UP001465668"/>
    </source>
</evidence>
<dbReference type="EMBL" id="JARVKM010000097">
    <property type="protein sequence ID" value="KAK9770261.1"/>
    <property type="molecule type" value="Genomic_DNA"/>
</dbReference>
<feature type="region of interest" description="Disordered" evidence="1">
    <location>
        <begin position="65"/>
        <end position="105"/>
    </location>
</feature>
<feature type="region of interest" description="Disordered" evidence="1">
    <location>
        <begin position="358"/>
        <end position="388"/>
    </location>
</feature>
<feature type="compositionally biased region" description="Polar residues" evidence="1">
    <location>
        <begin position="158"/>
        <end position="174"/>
    </location>
</feature>